<dbReference type="AlphaFoldDB" id="A0A815L7J3"/>
<protein>
    <recommendedName>
        <fullName evidence="6">NHL repeat containing protein</fullName>
    </recommendedName>
</protein>
<name>A0A815L7J3_ADIRI</name>
<sequence length="237" mass="25944">MYIQQDFDPHNISSTLATSTTTFSPFGVTSTSIAASTSRTSTTSSTSTTSVTTTSTLVVQWNIVAITLVGVTGVNDNAFNHLSYPYDTFLDSSNSLFITTWGNNRVKKWPFNATNGSTVAGSVLHYFNRYAVVVVASKGNIYVSDPYNNRVRFWLNRSSTGTIIAGAGNLYVVDTFNHRIQFFQMGSTNGTTIAGRTGVFGNNATLLYVPYALKLDNENNLYVADTYNQHVQRFPIG</sequence>
<evidence type="ECO:0000313" key="3">
    <source>
        <dbReference type="EMBL" id="CAF1641574.1"/>
    </source>
</evidence>
<dbReference type="CDD" id="cd05819">
    <property type="entry name" value="NHL"/>
    <property type="match status" value="1"/>
</dbReference>
<evidence type="ECO:0008006" key="6">
    <source>
        <dbReference type="Google" id="ProtNLM"/>
    </source>
</evidence>
<accession>A0A815L7J3</accession>
<proteinExistence type="predicted"/>
<dbReference type="Pfam" id="PF01436">
    <property type="entry name" value="NHL"/>
    <property type="match status" value="1"/>
</dbReference>
<dbReference type="Proteomes" id="UP000663828">
    <property type="component" value="Unassembled WGS sequence"/>
</dbReference>
<dbReference type="OrthoDB" id="423498at2759"/>
<dbReference type="EMBL" id="CAJNOR010009143">
    <property type="protein sequence ID" value="CAF1641574.1"/>
    <property type="molecule type" value="Genomic_DNA"/>
</dbReference>
<evidence type="ECO:0000313" key="2">
    <source>
        <dbReference type="EMBL" id="CAF1399707.1"/>
    </source>
</evidence>
<reference evidence="2" key="1">
    <citation type="submission" date="2021-02" db="EMBL/GenBank/DDBJ databases">
        <authorList>
            <person name="Nowell W R."/>
        </authorList>
    </citation>
    <scope>NUCLEOTIDE SEQUENCE</scope>
</reference>
<dbReference type="Proteomes" id="UP000663852">
    <property type="component" value="Unassembled WGS sequence"/>
</dbReference>
<organism evidence="2 5">
    <name type="scientific">Adineta ricciae</name>
    <name type="common">Rotifer</name>
    <dbReference type="NCBI Taxonomy" id="249248"/>
    <lineage>
        <taxon>Eukaryota</taxon>
        <taxon>Metazoa</taxon>
        <taxon>Spiralia</taxon>
        <taxon>Gnathifera</taxon>
        <taxon>Rotifera</taxon>
        <taxon>Eurotatoria</taxon>
        <taxon>Bdelloidea</taxon>
        <taxon>Adinetida</taxon>
        <taxon>Adinetidae</taxon>
        <taxon>Adineta</taxon>
    </lineage>
</organism>
<evidence type="ECO:0000313" key="5">
    <source>
        <dbReference type="Proteomes" id="UP000663852"/>
    </source>
</evidence>
<dbReference type="InterPro" id="IPR011042">
    <property type="entry name" value="6-blade_b-propeller_TolB-like"/>
</dbReference>
<evidence type="ECO:0000313" key="4">
    <source>
        <dbReference type="Proteomes" id="UP000663828"/>
    </source>
</evidence>
<evidence type="ECO:0000256" key="1">
    <source>
        <dbReference type="ARBA" id="ARBA00022737"/>
    </source>
</evidence>
<dbReference type="InterPro" id="IPR001258">
    <property type="entry name" value="NHL_repeat"/>
</dbReference>
<dbReference type="EMBL" id="CAJNOJ010000324">
    <property type="protein sequence ID" value="CAF1399707.1"/>
    <property type="molecule type" value="Genomic_DNA"/>
</dbReference>
<keyword evidence="4" id="KW-1185">Reference proteome</keyword>
<dbReference type="Gene3D" id="2.40.10.500">
    <property type="match status" value="1"/>
</dbReference>
<gene>
    <name evidence="2" type="ORF">EDS130_LOCUS35935</name>
    <name evidence="3" type="ORF">XAT740_LOCUS53403</name>
</gene>
<comment type="caution">
    <text evidence="2">The sequence shown here is derived from an EMBL/GenBank/DDBJ whole genome shotgun (WGS) entry which is preliminary data.</text>
</comment>
<dbReference type="Gene3D" id="2.120.10.30">
    <property type="entry name" value="TolB, C-terminal domain"/>
    <property type="match status" value="1"/>
</dbReference>
<keyword evidence="1" id="KW-0677">Repeat</keyword>
<dbReference type="SUPFAM" id="SSF63829">
    <property type="entry name" value="Calcium-dependent phosphotriesterase"/>
    <property type="match status" value="1"/>
</dbReference>